<feature type="compositionally biased region" description="Basic and acidic residues" evidence="1">
    <location>
        <begin position="194"/>
        <end position="211"/>
    </location>
</feature>
<gene>
    <name evidence="2" type="ORF">Fot_15239</name>
</gene>
<dbReference type="Proteomes" id="UP001604277">
    <property type="component" value="Unassembled WGS sequence"/>
</dbReference>
<organism evidence="2 3">
    <name type="scientific">Forsythia ovata</name>
    <dbReference type="NCBI Taxonomy" id="205694"/>
    <lineage>
        <taxon>Eukaryota</taxon>
        <taxon>Viridiplantae</taxon>
        <taxon>Streptophyta</taxon>
        <taxon>Embryophyta</taxon>
        <taxon>Tracheophyta</taxon>
        <taxon>Spermatophyta</taxon>
        <taxon>Magnoliopsida</taxon>
        <taxon>eudicotyledons</taxon>
        <taxon>Gunneridae</taxon>
        <taxon>Pentapetalae</taxon>
        <taxon>asterids</taxon>
        <taxon>lamiids</taxon>
        <taxon>Lamiales</taxon>
        <taxon>Oleaceae</taxon>
        <taxon>Forsythieae</taxon>
        <taxon>Forsythia</taxon>
    </lineage>
</organism>
<feature type="region of interest" description="Disordered" evidence="1">
    <location>
        <begin position="160"/>
        <end position="211"/>
    </location>
</feature>
<comment type="caution">
    <text evidence="2">The sequence shown here is derived from an EMBL/GenBank/DDBJ whole genome shotgun (WGS) entry which is preliminary data.</text>
</comment>
<reference evidence="3" key="1">
    <citation type="submission" date="2024-07" db="EMBL/GenBank/DDBJ databases">
        <title>Two chromosome-level genome assemblies of Korean endemic species Abeliophyllum distichum and Forsythia ovata (Oleaceae).</title>
        <authorList>
            <person name="Jang H."/>
        </authorList>
    </citation>
    <scope>NUCLEOTIDE SEQUENCE [LARGE SCALE GENOMIC DNA]</scope>
</reference>
<dbReference type="AlphaFoldDB" id="A0ABD1W8W4"/>
<keyword evidence="3" id="KW-1185">Reference proteome</keyword>
<evidence type="ECO:0000313" key="2">
    <source>
        <dbReference type="EMBL" id="KAL2546006.1"/>
    </source>
</evidence>
<accession>A0ABD1W8W4</accession>
<dbReference type="EMBL" id="JBFOLJ010000004">
    <property type="protein sequence ID" value="KAL2546006.1"/>
    <property type="molecule type" value="Genomic_DNA"/>
</dbReference>
<sequence length="211" mass="24739">MMEDEIEEYVHQMGPHKDRKMEKDIEMNVDHIEATETQDLMIEIATAEKHVRPEEQNQVLGNPDLINVQRRAEQHSMVIEIEPHERENRINEERIEPLWQGKLHVQMEETRKNMDQMEATELGELIGEEKLATGEHIQLKKDRVDGTEEQDHSKGIQHEVNEQSKTFQTTEANDMEPLEQKTELTFEQEAEVAEQDHLKGSIEITEKENVE</sequence>
<protein>
    <submittedName>
        <fullName evidence="2">Uncharacterized protein</fullName>
    </submittedName>
</protein>
<name>A0ABD1W8W4_9LAMI</name>
<evidence type="ECO:0000313" key="3">
    <source>
        <dbReference type="Proteomes" id="UP001604277"/>
    </source>
</evidence>
<feature type="compositionally biased region" description="Polar residues" evidence="1">
    <location>
        <begin position="163"/>
        <end position="172"/>
    </location>
</feature>
<evidence type="ECO:0000256" key="1">
    <source>
        <dbReference type="SAM" id="MobiDB-lite"/>
    </source>
</evidence>
<proteinExistence type="predicted"/>